<name>A0A660LIC5_9ACTN</name>
<dbReference type="RefSeq" id="WP_121250620.1">
    <property type="nucleotide sequence ID" value="NZ_RBIL01000001.1"/>
</dbReference>
<dbReference type="Gene3D" id="3.40.50.150">
    <property type="entry name" value="Vaccinia Virus protein VP39"/>
    <property type="match status" value="1"/>
</dbReference>
<dbReference type="Proteomes" id="UP000278962">
    <property type="component" value="Unassembled WGS sequence"/>
</dbReference>
<keyword evidence="2" id="KW-1185">Reference proteome</keyword>
<evidence type="ECO:0000313" key="1">
    <source>
        <dbReference type="EMBL" id="RKQ92844.1"/>
    </source>
</evidence>
<evidence type="ECO:0000313" key="2">
    <source>
        <dbReference type="Proteomes" id="UP000278962"/>
    </source>
</evidence>
<dbReference type="CDD" id="cd02440">
    <property type="entry name" value="AdoMet_MTases"/>
    <property type="match status" value="1"/>
</dbReference>
<sequence>MRQFYEDFWADGPDEDGEPYAWALRRGLLQAELRPGDRVLDYGCGTGRFLTLLDDGAGVEIAEAAVLRARATGADVRLLEDDGTIPFGHGEFDLVWCSEVLEHIPDVGFALAEIRRVLKPGGRLLATVPYHGRFQAAWIALTRFEAHFDPLGQHVRFFTRRSLTEALEVNGFEPAVRHEGELLVARAART</sequence>
<organism evidence="1 2">
    <name type="scientific">Solirubrobacter pauli</name>
    <dbReference type="NCBI Taxonomy" id="166793"/>
    <lineage>
        <taxon>Bacteria</taxon>
        <taxon>Bacillati</taxon>
        <taxon>Actinomycetota</taxon>
        <taxon>Thermoleophilia</taxon>
        <taxon>Solirubrobacterales</taxon>
        <taxon>Solirubrobacteraceae</taxon>
        <taxon>Solirubrobacter</taxon>
    </lineage>
</organism>
<dbReference type="SUPFAM" id="SSF53335">
    <property type="entry name" value="S-adenosyl-L-methionine-dependent methyltransferases"/>
    <property type="match status" value="1"/>
</dbReference>
<dbReference type="PANTHER" id="PTHR43861">
    <property type="entry name" value="TRANS-ACONITATE 2-METHYLTRANSFERASE-RELATED"/>
    <property type="match status" value="1"/>
</dbReference>
<dbReference type="Pfam" id="PF13489">
    <property type="entry name" value="Methyltransf_23"/>
    <property type="match status" value="1"/>
</dbReference>
<keyword evidence="1" id="KW-0808">Transferase</keyword>
<dbReference type="OrthoDB" id="9810247at2"/>
<comment type="caution">
    <text evidence="1">The sequence shown here is derived from an EMBL/GenBank/DDBJ whole genome shotgun (WGS) entry which is preliminary data.</text>
</comment>
<dbReference type="InterPro" id="IPR029063">
    <property type="entry name" value="SAM-dependent_MTases_sf"/>
</dbReference>
<accession>A0A660LIC5</accession>
<dbReference type="AlphaFoldDB" id="A0A660LIC5"/>
<gene>
    <name evidence="1" type="ORF">C8N24_2700</name>
</gene>
<dbReference type="EMBL" id="RBIL01000001">
    <property type="protein sequence ID" value="RKQ92844.1"/>
    <property type="molecule type" value="Genomic_DNA"/>
</dbReference>
<dbReference type="GO" id="GO:0008168">
    <property type="term" value="F:methyltransferase activity"/>
    <property type="evidence" value="ECO:0007669"/>
    <property type="project" value="UniProtKB-KW"/>
</dbReference>
<dbReference type="GO" id="GO:0032259">
    <property type="term" value="P:methylation"/>
    <property type="evidence" value="ECO:0007669"/>
    <property type="project" value="UniProtKB-KW"/>
</dbReference>
<proteinExistence type="predicted"/>
<protein>
    <submittedName>
        <fullName evidence="1">Methyltransferase family protein</fullName>
    </submittedName>
</protein>
<reference evidence="1 2" key="1">
    <citation type="submission" date="2018-10" db="EMBL/GenBank/DDBJ databases">
        <title>Genomic Encyclopedia of Archaeal and Bacterial Type Strains, Phase II (KMG-II): from individual species to whole genera.</title>
        <authorList>
            <person name="Goeker M."/>
        </authorList>
    </citation>
    <scope>NUCLEOTIDE SEQUENCE [LARGE SCALE GENOMIC DNA]</scope>
    <source>
        <strain evidence="1 2">DSM 14954</strain>
    </source>
</reference>
<keyword evidence="1" id="KW-0489">Methyltransferase</keyword>